<name>A0ABW2C725_9PSEU</name>
<dbReference type="SUPFAM" id="SSF51735">
    <property type="entry name" value="NAD(P)-binding Rossmann-fold domains"/>
    <property type="match status" value="1"/>
</dbReference>
<evidence type="ECO:0000256" key="1">
    <source>
        <dbReference type="SAM" id="Phobius"/>
    </source>
</evidence>
<dbReference type="InterPro" id="IPR036291">
    <property type="entry name" value="NAD(P)-bd_dom_sf"/>
</dbReference>
<feature type="transmembrane region" description="Helical" evidence="1">
    <location>
        <begin position="233"/>
        <end position="257"/>
    </location>
</feature>
<sequence>MARADAGTVDPQRVLLVGAGSLSAAVAEQARRWGSTVRHLPSPSDEELRETLARGWDVVAVVTHDDILALRYALLVEHIRPGIRLLVTIFDRTVGGEVVRSVPNCTVLAMTDALVPALLGPCVAEHLLSLHRIDDDYLVVAGRHDAPSLACVPAKRIVRRKGLAARLIAQCRPHDATSRALLVGLAGLATVLLLDVVLGVLVLHESVTEAFWHAARVLTTVGSSDAATHAAPWYHAVSALTMLAALAFAALFTAGLVDRMTSHRLTGIIGGRAVSRRGPWPRTSASCCVRAGRTTSSARAGRCSASPRCVTSTGSAVRSSPRRRWDCARAPRSPLVLAPGWCGRRLTGPPCPMWTSLLSLSQLSPEPRRCVPAARRLGARRDAAPLPL</sequence>
<feature type="transmembrane region" description="Helical" evidence="1">
    <location>
        <begin position="180"/>
        <end position="203"/>
    </location>
</feature>
<dbReference type="RefSeq" id="WP_345395443.1">
    <property type="nucleotide sequence ID" value="NZ_BAABLA010000023.1"/>
</dbReference>
<comment type="caution">
    <text evidence="2">The sequence shown here is derived from an EMBL/GenBank/DDBJ whole genome shotgun (WGS) entry which is preliminary data.</text>
</comment>
<keyword evidence="1" id="KW-1133">Transmembrane helix</keyword>
<evidence type="ECO:0000313" key="3">
    <source>
        <dbReference type="Proteomes" id="UP001596337"/>
    </source>
</evidence>
<accession>A0ABW2C725</accession>
<dbReference type="SUPFAM" id="SSF81324">
    <property type="entry name" value="Voltage-gated potassium channels"/>
    <property type="match status" value="1"/>
</dbReference>
<evidence type="ECO:0000313" key="2">
    <source>
        <dbReference type="EMBL" id="MFC6870317.1"/>
    </source>
</evidence>
<reference evidence="3" key="1">
    <citation type="journal article" date="2019" name="Int. J. Syst. Evol. Microbiol.">
        <title>The Global Catalogue of Microorganisms (GCM) 10K type strain sequencing project: providing services to taxonomists for standard genome sequencing and annotation.</title>
        <authorList>
            <consortium name="The Broad Institute Genomics Platform"/>
            <consortium name="The Broad Institute Genome Sequencing Center for Infectious Disease"/>
            <person name="Wu L."/>
            <person name="Ma J."/>
        </authorList>
    </citation>
    <scope>NUCLEOTIDE SEQUENCE [LARGE SCALE GENOMIC DNA]</scope>
    <source>
        <strain evidence="3">KCTC 32255</strain>
    </source>
</reference>
<keyword evidence="1" id="KW-0812">Transmembrane</keyword>
<proteinExistence type="predicted"/>
<evidence type="ECO:0008006" key="4">
    <source>
        <dbReference type="Google" id="ProtNLM"/>
    </source>
</evidence>
<gene>
    <name evidence="2" type="ORF">ACFQGD_24570</name>
</gene>
<keyword evidence="3" id="KW-1185">Reference proteome</keyword>
<dbReference type="Proteomes" id="UP001596337">
    <property type="component" value="Unassembled WGS sequence"/>
</dbReference>
<protein>
    <recommendedName>
        <fullName evidence="4">TrkA-N domain-containing protein</fullName>
    </recommendedName>
</protein>
<keyword evidence="1" id="KW-0472">Membrane</keyword>
<dbReference type="EMBL" id="JBHSXX010000001">
    <property type="protein sequence ID" value="MFC6870317.1"/>
    <property type="molecule type" value="Genomic_DNA"/>
</dbReference>
<organism evidence="2 3">
    <name type="scientific">Haloechinothrix salitolerans</name>
    <dbReference type="NCBI Taxonomy" id="926830"/>
    <lineage>
        <taxon>Bacteria</taxon>
        <taxon>Bacillati</taxon>
        <taxon>Actinomycetota</taxon>
        <taxon>Actinomycetes</taxon>
        <taxon>Pseudonocardiales</taxon>
        <taxon>Pseudonocardiaceae</taxon>
        <taxon>Haloechinothrix</taxon>
    </lineage>
</organism>